<dbReference type="InterPro" id="IPR008271">
    <property type="entry name" value="Ser/Thr_kinase_AS"/>
</dbReference>
<evidence type="ECO:0000256" key="3">
    <source>
        <dbReference type="PROSITE-ProRule" id="PRU00339"/>
    </source>
</evidence>
<keyword evidence="6" id="KW-0418">Kinase</keyword>
<dbReference type="EMBL" id="CP104694">
    <property type="protein sequence ID" value="UXI69004.1"/>
    <property type="molecule type" value="Genomic_DNA"/>
</dbReference>
<dbReference type="PROSITE" id="PS00108">
    <property type="entry name" value="PROTEIN_KINASE_ST"/>
    <property type="match status" value="1"/>
</dbReference>
<dbReference type="CDD" id="cd14014">
    <property type="entry name" value="STKc_PknB_like"/>
    <property type="match status" value="1"/>
</dbReference>
<dbReference type="InterPro" id="IPR019734">
    <property type="entry name" value="TPR_rpt"/>
</dbReference>
<keyword evidence="2 3" id="KW-0802">TPR repeat</keyword>
<dbReference type="Pfam" id="PF13374">
    <property type="entry name" value="TPR_10"/>
    <property type="match status" value="2"/>
</dbReference>
<keyword evidence="4" id="KW-0812">Transmembrane</keyword>
<dbReference type="PROSITE" id="PS50011">
    <property type="entry name" value="PROTEIN_KINASE_DOM"/>
    <property type="match status" value="1"/>
</dbReference>
<protein>
    <submittedName>
        <fullName evidence="6">Serine/threonine-protein kinase</fullName>
    </submittedName>
</protein>
<dbReference type="SUPFAM" id="SSF56112">
    <property type="entry name" value="Protein kinase-like (PK-like)"/>
    <property type="match status" value="1"/>
</dbReference>
<organism evidence="6 7">
    <name type="scientific">Tahibacter amnicola</name>
    <dbReference type="NCBI Taxonomy" id="2976241"/>
    <lineage>
        <taxon>Bacteria</taxon>
        <taxon>Pseudomonadati</taxon>
        <taxon>Pseudomonadota</taxon>
        <taxon>Gammaproteobacteria</taxon>
        <taxon>Lysobacterales</taxon>
        <taxon>Rhodanobacteraceae</taxon>
        <taxon>Tahibacter</taxon>
    </lineage>
</organism>
<dbReference type="PANTHER" id="PTHR45641:SF19">
    <property type="entry name" value="NEPHROCYSTIN-3"/>
    <property type="match status" value="1"/>
</dbReference>
<dbReference type="Gene3D" id="1.25.40.10">
    <property type="entry name" value="Tetratricopeptide repeat domain"/>
    <property type="match status" value="3"/>
</dbReference>
<name>A0ABY6BG57_9GAMM</name>
<dbReference type="Pfam" id="PF13424">
    <property type="entry name" value="TPR_12"/>
    <property type="match status" value="3"/>
</dbReference>
<evidence type="ECO:0000259" key="5">
    <source>
        <dbReference type="PROSITE" id="PS50011"/>
    </source>
</evidence>
<accession>A0ABY6BG57</accession>
<dbReference type="GO" id="GO:0016301">
    <property type="term" value="F:kinase activity"/>
    <property type="evidence" value="ECO:0007669"/>
    <property type="project" value="UniProtKB-KW"/>
</dbReference>
<dbReference type="PANTHER" id="PTHR45641">
    <property type="entry name" value="TETRATRICOPEPTIDE REPEAT PROTEIN (AFU_ORTHOLOGUE AFUA_6G03870)"/>
    <property type="match status" value="1"/>
</dbReference>
<evidence type="ECO:0000256" key="2">
    <source>
        <dbReference type="ARBA" id="ARBA00022803"/>
    </source>
</evidence>
<dbReference type="PROSITE" id="PS50005">
    <property type="entry name" value="TPR"/>
    <property type="match status" value="3"/>
</dbReference>
<evidence type="ECO:0000256" key="1">
    <source>
        <dbReference type="ARBA" id="ARBA00022737"/>
    </source>
</evidence>
<dbReference type="Proteomes" id="UP001064632">
    <property type="component" value="Chromosome"/>
</dbReference>
<feature type="repeat" description="TPR" evidence="3">
    <location>
        <begin position="584"/>
        <end position="617"/>
    </location>
</feature>
<keyword evidence="7" id="KW-1185">Reference proteome</keyword>
<evidence type="ECO:0000256" key="4">
    <source>
        <dbReference type="SAM" id="Phobius"/>
    </source>
</evidence>
<dbReference type="SMART" id="SM00028">
    <property type="entry name" value="TPR"/>
    <property type="match status" value="7"/>
</dbReference>
<evidence type="ECO:0000313" key="6">
    <source>
        <dbReference type="EMBL" id="UXI69004.1"/>
    </source>
</evidence>
<dbReference type="Pfam" id="PF00069">
    <property type="entry name" value="Pkinase"/>
    <property type="match status" value="1"/>
</dbReference>
<sequence>MASPTRFSQLRRLFEEVCDLSDTERRAHFHACSIDEAIVAEVEALIAAETRGLRRASTPVAALLANLPDTELDAGDRLGAWRLTEKLASGGMGAVYRAERADGHFQQQAAIKLLRGVPTAEALARLSAERQILAELQHPHIGRLLDGGSTPSGQPFLVMEFVDGVPIDRWCSERNLELGARLRLFRNVCRAVAFAHRRLVVHCDLKPSNILVRPDGSPVLLDFGIARALDRSREGETETFYTPAYASPEQMAGAPVTVASDVYSLGLVLFELVTGRKARMHADDNTVTELAHAARRPSELAADDCRWRQKLRGDLDAIILRATAQAAALRYASADALAEDIESHLDGELVAARAPTFAYRYGRLLRRRWPLFAGAAVVLVMAGLFSWRIISERDRAVAAEREARRQAQTAQQVSEFLISLFDYANPEKNPARRDITAREMLEESTRRMTTSLAEQPTVRARLTDVLARAWNMLGQPVRAAALYEESANLWQSAGPEFRAEEAASRSDLAVILTNHERDAEAERHARAALALREAMPQPDERAMADSWNTLGLVLLGEARFDEAETYLQRALETRRRLGEAGSVASTLHNLGLLYLQSGNIQKSIDAFAGTLAMKRKLYGGDRHPSTLVTMDNYARALSNAGRTEEALPLLESVLKLRRELDGYDSRNVCDAYNELGSSLHDAGRFREAAENYTQAMRIDGELAGKRGLDYVRPLNNLASAREDMGDYAAAEPLFRESLEIRQRDLGPDVPLVARAQSNLARVLMRQGRLAEARPYLDAALATRRAKLGDAHVDTARSQLQLADWMRLSGKHEEARRMVDELAHHAAPFTPQMQAYRWRLSAQLKSADADTEGALADFIQAQNAMARTWRETHPLTAVSMLDRAEAEWAAGHRDAAREWLTKAEPVLTRALAPVAPELTRIRQLKARLPGNG</sequence>
<reference evidence="6" key="1">
    <citation type="submission" date="2022-09" db="EMBL/GenBank/DDBJ databases">
        <title>Tahibacter sp. nov., isolated from a fresh water.</title>
        <authorList>
            <person name="Baek J.H."/>
            <person name="Lee J.K."/>
            <person name="Kim J.M."/>
            <person name="Jeon C.O."/>
        </authorList>
    </citation>
    <scope>NUCLEOTIDE SEQUENCE</scope>
    <source>
        <strain evidence="6">W38</strain>
    </source>
</reference>
<feature type="domain" description="Protein kinase" evidence="5">
    <location>
        <begin position="81"/>
        <end position="345"/>
    </location>
</feature>
<dbReference type="Gene3D" id="3.30.200.20">
    <property type="entry name" value="Phosphorylase Kinase, domain 1"/>
    <property type="match status" value="1"/>
</dbReference>
<feature type="repeat" description="TPR" evidence="3">
    <location>
        <begin position="669"/>
        <end position="702"/>
    </location>
</feature>
<proteinExistence type="predicted"/>
<feature type="transmembrane region" description="Helical" evidence="4">
    <location>
        <begin position="369"/>
        <end position="390"/>
    </location>
</feature>
<keyword evidence="4" id="KW-1133">Transmembrane helix</keyword>
<dbReference type="InterPro" id="IPR011009">
    <property type="entry name" value="Kinase-like_dom_sf"/>
</dbReference>
<gene>
    <name evidence="6" type="ORF">N4264_04945</name>
</gene>
<dbReference type="InterPro" id="IPR000719">
    <property type="entry name" value="Prot_kinase_dom"/>
</dbReference>
<dbReference type="SUPFAM" id="SSF48452">
    <property type="entry name" value="TPR-like"/>
    <property type="match status" value="4"/>
</dbReference>
<feature type="repeat" description="TPR" evidence="3">
    <location>
        <begin position="544"/>
        <end position="577"/>
    </location>
</feature>
<dbReference type="SMART" id="SM00220">
    <property type="entry name" value="S_TKc"/>
    <property type="match status" value="1"/>
</dbReference>
<keyword evidence="1" id="KW-0677">Repeat</keyword>
<keyword evidence="4" id="KW-0472">Membrane</keyword>
<dbReference type="InterPro" id="IPR011990">
    <property type="entry name" value="TPR-like_helical_dom_sf"/>
</dbReference>
<dbReference type="RefSeq" id="WP_261695962.1">
    <property type="nucleotide sequence ID" value="NZ_CP104694.1"/>
</dbReference>
<keyword evidence="6" id="KW-0808">Transferase</keyword>
<evidence type="ECO:0000313" key="7">
    <source>
        <dbReference type="Proteomes" id="UP001064632"/>
    </source>
</evidence>
<dbReference type="Gene3D" id="1.10.510.10">
    <property type="entry name" value="Transferase(Phosphotransferase) domain 1"/>
    <property type="match status" value="1"/>
</dbReference>